<dbReference type="NCBIfam" id="TIGR02604">
    <property type="entry name" value="Piru_Ver_Nterm"/>
    <property type="match status" value="1"/>
</dbReference>
<reference evidence="2 3" key="1">
    <citation type="submission" date="2019-02" db="EMBL/GenBank/DDBJ databases">
        <title>Deep-cultivation of Planctomycetes and their phenomic and genomic characterization uncovers novel biology.</title>
        <authorList>
            <person name="Wiegand S."/>
            <person name="Jogler M."/>
            <person name="Boedeker C."/>
            <person name="Pinto D."/>
            <person name="Vollmers J."/>
            <person name="Rivas-Marin E."/>
            <person name="Kohn T."/>
            <person name="Peeters S.H."/>
            <person name="Heuer A."/>
            <person name="Rast P."/>
            <person name="Oberbeckmann S."/>
            <person name="Bunk B."/>
            <person name="Jeske O."/>
            <person name="Meyerdierks A."/>
            <person name="Storesund J.E."/>
            <person name="Kallscheuer N."/>
            <person name="Luecker S."/>
            <person name="Lage O.M."/>
            <person name="Pohl T."/>
            <person name="Merkel B.J."/>
            <person name="Hornburger P."/>
            <person name="Mueller R.-W."/>
            <person name="Bruemmer F."/>
            <person name="Labrenz M."/>
            <person name="Spormann A.M."/>
            <person name="Op Den Camp H."/>
            <person name="Overmann J."/>
            <person name="Amann R."/>
            <person name="Jetten M.S.M."/>
            <person name="Mascher T."/>
            <person name="Medema M.H."/>
            <person name="Devos D.P."/>
            <person name="Kaster A.-K."/>
            <person name="Ovreas L."/>
            <person name="Rohde M."/>
            <person name="Galperin M.Y."/>
            <person name="Jogler C."/>
        </authorList>
    </citation>
    <scope>NUCLEOTIDE SEQUENCE [LARGE SCALE GENOMIC DNA]</scope>
    <source>
        <strain evidence="2 3">Poly41</strain>
    </source>
</reference>
<protein>
    <recommendedName>
        <fullName evidence="1">DUF7133 domain-containing protein</fullName>
    </recommendedName>
</protein>
<dbReference type="InterPro" id="IPR011989">
    <property type="entry name" value="ARM-like"/>
</dbReference>
<dbReference type="Gene3D" id="2.120.10.30">
    <property type="entry name" value="TolB, C-terminal domain"/>
    <property type="match status" value="1"/>
</dbReference>
<sequence length="734" mass="80739">MLLTVDGLVLNGLLVNQNEDEITLKTSEGVVRKVARDDVEIFNQSTTSLMPENLHQLMSVQELLDLVDYLMLLKNKEQAGFHVYGDKASESATTIDPRDPSSATDGVDLADGLTATLFSGEPDLYSPSNIDVDHLGRVWVCEVVNYRHFRNPYNPVRDEGDRILVLEDTNADGKADKKTVFYQGTDINSPHGICVLGERVIVSAGDRVISFVDQDGDLKPDAKDLLFTGIGGVDHDHGIHAFVPGPDGKLYFNFGNEGHQLKDAAGNIVVDQSGREVRDHGKPYQQGMVFRCDVDGTNVETLAWNFRNNWEVCVDSFGTMWQSDNDDDGNRATRINYVMPYGNYGYRSELDQSTWSVPRTGMHSDVSLRHWHLNDPGVIPNVVQTGAGSPTGIMTYEGELLPKRYHGQLLHCDPGPNSVRAYMLQNDGAGYAGTTQPVMTGSRDRWFRPVDVCAAPDGSLMVADWYDPGVGGHRMGDTERGRIFRVAPAGHAETYQFVAAELSTVQGAIRALQSPNVSTRFLALQRLKTIGQSAASSLEQFIAESKRPRYRARALWALAALSSGRAIELAGEDSDPRVRCVTLRIASQSGVNVVEVAARFVEDSSPQVRREAALLLHGEKSEAAAKVWSRLAGQHDGEDRWYLEALGIAASGNWDACLDQWLSDVGDDWDSRSGRDIVWRSRGSATPDLLSKILIRTSSVEADQVTRYLRAFDFQTPSPQKQAALRSIAVGAAK</sequence>
<evidence type="ECO:0000313" key="3">
    <source>
        <dbReference type="Proteomes" id="UP000319143"/>
    </source>
</evidence>
<evidence type="ECO:0000313" key="2">
    <source>
        <dbReference type="EMBL" id="TWU30667.1"/>
    </source>
</evidence>
<keyword evidence="3" id="KW-1185">Reference proteome</keyword>
<feature type="domain" description="DUF7133" evidence="1">
    <location>
        <begin position="100"/>
        <end position="467"/>
    </location>
</feature>
<dbReference type="PANTHER" id="PTHR33546">
    <property type="entry name" value="LARGE, MULTIFUNCTIONAL SECRETED PROTEIN-RELATED"/>
    <property type="match status" value="1"/>
</dbReference>
<dbReference type="InterPro" id="IPR013428">
    <property type="entry name" value="Membrane-bound_put_N"/>
</dbReference>
<dbReference type="Proteomes" id="UP000319143">
    <property type="component" value="Unassembled WGS sequence"/>
</dbReference>
<gene>
    <name evidence="2" type="ORF">Poly41_65720</name>
</gene>
<dbReference type="InterPro" id="IPR011042">
    <property type="entry name" value="6-blade_b-propeller_TolB-like"/>
</dbReference>
<dbReference type="InterPro" id="IPR016024">
    <property type="entry name" value="ARM-type_fold"/>
</dbReference>
<dbReference type="InterPro" id="IPR055557">
    <property type="entry name" value="DUF7133"/>
</dbReference>
<dbReference type="EMBL" id="SJPV01000021">
    <property type="protein sequence ID" value="TWU30667.1"/>
    <property type="molecule type" value="Genomic_DNA"/>
</dbReference>
<evidence type="ECO:0000259" key="1">
    <source>
        <dbReference type="Pfam" id="PF23500"/>
    </source>
</evidence>
<dbReference type="SUPFAM" id="SSF50952">
    <property type="entry name" value="Soluble quinoprotein glucose dehydrogenase"/>
    <property type="match status" value="1"/>
</dbReference>
<dbReference type="Pfam" id="PF23500">
    <property type="entry name" value="DUF7133"/>
    <property type="match status" value="1"/>
</dbReference>
<dbReference type="Gene3D" id="1.25.10.10">
    <property type="entry name" value="Leucine-rich Repeat Variant"/>
    <property type="match status" value="1"/>
</dbReference>
<organism evidence="2 3">
    <name type="scientific">Novipirellula artificiosorum</name>
    <dbReference type="NCBI Taxonomy" id="2528016"/>
    <lineage>
        <taxon>Bacteria</taxon>
        <taxon>Pseudomonadati</taxon>
        <taxon>Planctomycetota</taxon>
        <taxon>Planctomycetia</taxon>
        <taxon>Pirellulales</taxon>
        <taxon>Pirellulaceae</taxon>
        <taxon>Novipirellula</taxon>
    </lineage>
</organism>
<dbReference type="RefSeq" id="WP_231616096.1">
    <property type="nucleotide sequence ID" value="NZ_SJPV01000021.1"/>
</dbReference>
<name>A0A5C6D4S2_9BACT</name>
<dbReference type="AlphaFoldDB" id="A0A5C6D4S2"/>
<proteinExistence type="predicted"/>
<dbReference type="InterPro" id="IPR011041">
    <property type="entry name" value="Quinoprot_gluc/sorb_DH_b-prop"/>
</dbReference>
<dbReference type="PANTHER" id="PTHR33546:SF1">
    <property type="entry name" value="LARGE, MULTIFUNCTIONAL SECRETED PROTEIN"/>
    <property type="match status" value="1"/>
</dbReference>
<dbReference type="SUPFAM" id="SSF48371">
    <property type="entry name" value="ARM repeat"/>
    <property type="match status" value="1"/>
</dbReference>
<comment type="caution">
    <text evidence="2">The sequence shown here is derived from an EMBL/GenBank/DDBJ whole genome shotgun (WGS) entry which is preliminary data.</text>
</comment>
<accession>A0A5C6D4S2</accession>